<dbReference type="EMBL" id="GGEC01034486">
    <property type="protein sequence ID" value="MBX14970.1"/>
    <property type="molecule type" value="Transcribed_RNA"/>
</dbReference>
<accession>A0A2P2LAL8</accession>
<organism evidence="1">
    <name type="scientific">Rhizophora mucronata</name>
    <name type="common">Asiatic mangrove</name>
    <dbReference type="NCBI Taxonomy" id="61149"/>
    <lineage>
        <taxon>Eukaryota</taxon>
        <taxon>Viridiplantae</taxon>
        <taxon>Streptophyta</taxon>
        <taxon>Embryophyta</taxon>
        <taxon>Tracheophyta</taxon>
        <taxon>Spermatophyta</taxon>
        <taxon>Magnoliopsida</taxon>
        <taxon>eudicotyledons</taxon>
        <taxon>Gunneridae</taxon>
        <taxon>Pentapetalae</taxon>
        <taxon>rosids</taxon>
        <taxon>fabids</taxon>
        <taxon>Malpighiales</taxon>
        <taxon>Rhizophoraceae</taxon>
        <taxon>Rhizophora</taxon>
    </lineage>
</organism>
<evidence type="ECO:0000313" key="1">
    <source>
        <dbReference type="EMBL" id="MBX14970.1"/>
    </source>
</evidence>
<reference evidence="1" key="1">
    <citation type="submission" date="2018-02" db="EMBL/GenBank/DDBJ databases">
        <title>Rhizophora mucronata_Transcriptome.</title>
        <authorList>
            <person name="Meera S.P."/>
            <person name="Sreeshan A."/>
            <person name="Augustine A."/>
        </authorList>
    </citation>
    <scope>NUCLEOTIDE SEQUENCE</scope>
    <source>
        <tissue evidence="1">Leaf</tissue>
    </source>
</reference>
<name>A0A2P2LAL8_RHIMU</name>
<proteinExistence type="predicted"/>
<protein>
    <submittedName>
        <fullName evidence="1">Uncharacterized protein</fullName>
    </submittedName>
</protein>
<sequence>MHFLNSRWLEETKFDPSLNRNCGCRRSSGCYANTFLPCQVVAFAHLVVACKNEELRSKDECECLAKLS</sequence>
<dbReference type="AlphaFoldDB" id="A0A2P2LAL8"/>